<dbReference type="RefSeq" id="WP_247956867.1">
    <property type="nucleotide sequence ID" value="NZ_CP078077.1"/>
</dbReference>
<evidence type="ECO:0000256" key="1">
    <source>
        <dbReference type="SAM" id="Phobius"/>
    </source>
</evidence>
<dbReference type="Pfam" id="PF10708">
    <property type="entry name" value="DUF2510"/>
    <property type="match status" value="1"/>
</dbReference>
<feature type="transmembrane region" description="Helical" evidence="1">
    <location>
        <begin position="119"/>
        <end position="139"/>
    </location>
</feature>
<keyword evidence="4" id="KW-1185">Reference proteome</keyword>
<name>A0ABY4IPA9_9MICO</name>
<feature type="transmembrane region" description="Helical" evidence="1">
    <location>
        <begin position="249"/>
        <end position="271"/>
    </location>
</feature>
<dbReference type="InterPro" id="IPR018929">
    <property type="entry name" value="DUF2510"/>
</dbReference>
<keyword evidence="1" id="KW-0812">Transmembrane</keyword>
<feature type="domain" description="DUF2510" evidence="2">
    <location>
        <begin position="5"/>
        <end position="36"/>
    </location>
</feature>
<evidence type="ECO:0000313" key="4">
    <source>
        <dbReference type="Proteomes" id="UP000831963"/>
    </source>
</evidence>
<keyword evidence="1" id="KW-1133">Transmembrane helix</keyword>
<keyword evidence="1" id="KW-0472">Membrane</keyword>
<feature type="transmembrane region" description="Helical" evidence="1">
    <location>
        <begin position="93"/>
        <end position="113"/>
    </location>
</feature>
<organism evidence="3 4">
    <name type="scientific">Microbacterium galbinum</name>
    <dbReference type="NCBI Taxonomy" id="2851646"/>
    <lineage>
        <taxon>Bacteria</taxon>
        <taxon>Bacillati</taxon>
        <taxon>Actinomycetota</taxon>
        <taxon>Actinomycetes</taxon>
        <taxon>Micrococcales</taxon>
        <taxon>Microbacteriaceae</taxon>
        <taxon>Microbacterium</taxon>
    </lineage>
</organism>
<protein>
    <submittedName>
        <fullName evidence="3">DUF2510 domain-containing protein</fullName>
    </submittedName>
</protein>
<sequence>MNAAPGWYDAGTPGRVRWWDGTQWTAHEADAPAAVAASAPPVGPTSTIAAGPLPGWYVTPAGPARWWDGKKWTAMRTKTDGSHGTDWASTEQVGFAWALGAVFASLGTVQFVLGTLAPGVSFAGIPMLLVAALWFGIAIQTTAVLRIPVPTSAPLMAEAFRPLPGEQEGPGAGWYPITGTTGRWWTGARWSQYTNSKFGIRPTFHAPQAQAALRWVGIGVFALAAIALIIGVFFIIVGANDPSDYASSVIGWVTAVGAVVFAGLGAVVFAMTRYQTRLLFPPSEPPRV</sequence>
<gene>
    <name evidence="3" type="ORF">KV396_03740</name>
</gene>
<feature type="transmembrane region" description="Helical" evidence="1">
    <location>
        <begin position="215"/>
        <end position="237"/>
    </location>
</feature>
<evidence type="ECO:0000259" key="2">
    <source>
        <dbReference type="Pfam" id="PF10708"/>
    </source>
</evidence>
<dbReference type="Proteomes" id="UP000831963">
    <property type="component" value="Chromosome"/>
</dbReference>
<dbReference type="EMBL" id="CP078077">
    <property type="protein sequence ID" value="UPL13631.1"/>
    <property type="molecule type" value="Genomic_DNA"/>
</dbReference>
<evidence type="ECO:0000313" key="3">
    <source>
        <dbReference type="EMBL" id="UPL13631.1"/>
    </source>
</evidence>
<accession>A0ABY4IPA9</accession>
<reference evidence="3 4" key="1">
    <citation type="submission" date="2021-06" db="EMBL/GenBank/DDBJ databases">
        <title>Genome-based taxonomic framework of Microbacterium strains isolated from marine environment, the description of four new species and reclassification of four preexisting species.</title>
        <authorList>
            <person name="Lee S.D."/>
            <person name="Kim S.-M."/>
            <person name="Byeon Y.-S."/>
            <person name="Yang H.L."/>
            <person name="Kim I.S."/>
        </authorList>
    </citation>
    <scope>NUCLEOTIDE SEQUENCE [LARGE SCALE GENOMIC DNA]</scope>
    <source>
        <strain evidence="3 4">SSW1-36</strain>
    </source>
</reference>
<proteinExistence type="predicted"/>